<comment type="caution">
    <text evidence="4">The sequence shown here is derived from an EMBL/GenBank/DDBJ whole genome shotgun (WGS) entry which is preliminary data.</text>
</comment>
<accession>A0A4E0QK67</accession>
<gene>
    <name evidence="4" type="ORF">PN36_32675</name>
</gene>
<protein>
    <recommendedName>
        <fullName evidence="6">Secreted protein</fullName>
    </recommendedName>
</protein>
<dbReference type="Proteomes" id="UP000030428">
    <property type="component" value="Unassembled WGS sequence"/>
</dbReference>
<feature type="coiled-coil region" evidence="1">
    <location>
        <begin position="42"/>
        <end position="83"/>
    </location>
</feature>
<evidence type="ECO:0000256" key="2">
    <source>
        <dbReference type="SAM" id="MobiDB-lite"/>
    </source>
</evidence>
<feature type="signal peptide" evidence="3">
    <location>
        <begin position="1"/>
        <end position="24"/>
    </location>
</feature>
<evidence type="ECO:0000313" key="4">
    <source>
        <dbReference type="EMBL" id="TGN99868.1"/>
    </source>
</evidence>
<feature type="compositionally biased region" description="Polar residues" evidence="2">
    <location>
        <begin position="116"/>
        <end position="125"/>
    </location>
</feature>
<keyword evidence="1" id="KW-0175">Coiled coil</keyword>
<organism evidence="4 5">
    <name type="scientific">Candidatus Thiomargarita nelsonii</name>
    <dbReference type="NCBI Taxonomy" id="1003181"/>
    <lineage>
        <taxon>Bacteria</taxon>
        <taxon>Pseudomonadati</taxon>
        <taxon>Pseudomonadota</taxon>
        <taxon>Gammaproteobacteria</taxon>
        <taxon>Thiotrichales</taxon>
        <taxon>Thiotrichaceae</taxon>
        <taxon>Thiomargarita</taxon>
    </lineage>
</organism>
<proteinExistence type="predicted"/>
<evidence type="ECO:0008006" key="6">
    <source>
        <dbReference type="Google" id="ProtNLM"/>
    </source>
</evidence>
<evidence type="ECO:0000313" key="5">
    <source>
        <dbReference type="Proteomes" id="UP000030428"/>
    </source>
</evidence>
<evidence type="ECO:0000256" key="1">
    <source>
        <dbReference type="SAM" id="Coils"/>
    </source>
</evidence>
<keyword evidence="5" id="KW-1185">Reference proteome</keyword>
<feature type="compositionally biased region" description="Low complexity" evidence="2">
    <location>
        <begin position="91"/>
        <end position="104"/>
    </location>
</feature>
<evidence type="ECO:0000256" key="3">
    <source>
        <dbReference type="SAM" id="SignalP"/>
    </source>
</evidence>
<feature type="chain" id="PRO_5020027917" description="Secreted protein" evidence="3">
    <location>
        <begin position="25"/>
        <end position="205"/>
    </location>
</feature>
<name>A0A4E0QK67_9GAMM</name>
<dbReference type="AlphaFoldDB" id="A0A4E0QK67"/>
<reference evidence="4 5" key="1">
    <citation type="journal article" date="2016" name="Front. Microbiol.">
        <title>Single-Cell (Meta-)Genomics of a Dimorphic Candidatus Thiomargarita nelsonii Reveals Genomic Plasticity.</title>
        <authorList>
            <person name="Flood B.E."/>
            <person name="Fliss P."/>
            <person name="Jones D.S."/>
            <person name="Dick G.J."/>
            <person name="Jain S."/>
            <person name="Kaster A.K."/>
            <person name="Winkel M."/>
            <person name="Mussmann M."/>
            <person name="Bailey J."/>
        </authorList>
    </citation>
    <scope>NUCLEOTIDE SEQUENCE [LARGE SCALE GENOMIC DNA]</scope>
    <source>
        <strain evidence="4">Hydrate Ridge</strain>
    </source>
</reference>
<keyword evidence="3" id="KW-0732">Signal</keyword>
<sequence length="205" mass="22489">MILKNLSRILAICALMGMSVLAHADQALQELEGYVIDNAQAIVDAGENRQALQRKLRQLREEKQQLKATVDKLVTRLDQLKAYADTKASQAEQAAKAHANTKASQAERDAKAYANTKASKAQRTANHAVNLANRAQDTANTANDKTALHFSTWGTALESNEADKSYFGSCSMPDGTIKTAQIPERQVAICICTRGKKGKGWYCWH</sequence>
<feature type="region of interest" description="Disordered" evidence="2">
    <location>
        <begin position="91"/>
        <end position="125"/>
    </location>
</feature>
<dbReference type="EMBL" id="JSZA02000297">
    <property type="protein sequence ID" value="TGN99868.1"/>
    <property type="molecule type" value="Genomic_DNA"/>
</dbReference>